<evidence type="ECO:0000313" key="2">
    <source>
        <dbReference type="Proteomes" id="UP001162480"/>
    </source>
</evidence>
<reference evidence="1" key="1">
    <citation type="submission" date="2023-08" db="EMBL/GenBank/DDBJ databases">
        <authorList>
            <person name="Alioto T."/>
            <person name="Alioto T."/>
            <person name="Gomez Garrido J."/>
        </authorList>
    </citation>
    <scope>NUCLEOTIDE SEQUENCE</scope>
</reference>
<gene>
    <name evidence="1" type="ORF">OCTVUL_1B024886</name>
</gene>
<dbReference type="EMBL" id="OX597815">
    <property type="protein sequence ID" value="CAI9718296.1"/>
    <property type="molecule type" value="Genomic_DNA"/>
</dbReference>
<evidence type="ECO:0000313" key="1">
    <source>
        <dbReference type="EMBL" id="CAI9718296.1"/>
    </source>
</evidence>
<dbReference type="AlphaFoldDB" id="A0AA36EXV8"/>
<protein>
    <submittedName>
        <fullName evidence="1">Uncharacterized protein</fullName>
    </submittedName>
</protein>
<keyword evidence="2" id="KW-1185">Reference proteome</keyword>
<dbReference type="Proteomes" id="UP001162480">
    <property type="component" value="Chromosome 2"/>
</dbReference>
<organism evidence="1 2">
    <name type="scientific">Octopus vulgaris</name>
    <name type="common">Common octopus</name>
    <dbReference type="NCBI Taxonomy" id="6645"/>
    <lineage>
        <taxon>Eukaryota</taxon>
        <taxon>Metazoa</taxon>
        <taxon>Spiralia</taxon>
        <taxon>Lophotrochozoa</taxon>
        <taxon>Mollusca</taxon>
        <taxon>Cephalopoda</taxon>
        <taxon>Coleoidea</taxon>
        <taxon>Octopodiformes</taxon>
        <taxon>Octopoda</taxon>
        <taxon>Incirrata</taxon>
        <taxon>Octopodidae</taxon>
        <taxon>Octopus</taxon>
    </lineage>
</organism>
<proteinExistence type="predicted"/>
<name>A0AA36EXV8_OCTVU</name>
<accession>A0AA36EXV8</accession>
<sequence>MTDHNFDPFGVLELQKKNGIDIRIRLRSCTSATKIINGISINMKMKICQLLEQIIGKLSVLIEESTSMSIKIALKVYLSCESGKEVDPYFMVLSLIELPDQKTATISKHLLSCFINHEFDDACSIY</sequence>